<keyword evidence="2" id="KW-1185">Reference proteome</keyword>
<accession>Q95QG6</accession>
<gene>
    <name evidence="1" type="ORF">CELE_F41H10.12</name>
    <name evidence="1 3" type="ORF">F41H10.12</name>
</gene>
<reference evidence="1 2" key="1">
    <citation type="journal article" date="1998" name="Science">
        <title>Genome sequence of the nematode C. elegans: a platform for investigating biology.</title>
        <authorList>
            <consortium name="The C. elegans sequencing consortium"/>
            <person name="Sulson J.E."/>
            <person name="Waterston R."/>
        </authorList>
    </citation>
    <scope>NUCLEOTIDE SEQUENCE [LARGE SCALE GENOMIC DNA]</scope>
    <source>
        <strain evidence="1 2">Bristol N2</strain>
    </source>
</reference>
<dbReference type="InParanoid" id="Q95QG6"/>
<evidence type="ECO:0000313" key="1">
    <source>
        <dbReference type="EMBL" id="CCD71105.1"/>
    </source>
</evidence>
<dbReference type="AGR" id="WB:WBGene00018322"/>
<dbReference type="HOGENOM" id="CLU_1166750_0_0_1"/>
<evidence type="ECO:0000313" key="3">
    <source>
        <dbReference type="WormBase" id="F41H10.12"/>
    </source>
</evidence>
<proteinExistence type="predicted"/>
<dbReference type="Bgee" id="WBGene00018322">
    <property type="expression patterns" value="Expressed in multicellular organism and 2 other cell types or tissues"/>
</dbReference>
<protein>
    <submittedName>
        <fullName evidence="1">CACTA en-spm transposon protein</fullName>
    </submittedName>
</protein>
<dbReference type="KEGG" id="cel:CELE_F41H10.12"/>
<organism evidence="1 2">
    <name type="scientific">Caenorhabditis elegans</name>
    <dbReference type="NCBI Taxonomy" id="6239"/>
    <lineage>
        <taxon>Eukaryota</taxon>
        <taxon>Metazoa</taxon>
        <taxon>Ecdysozoa</taxon>
        <taxon>Nematoda</taxon>
        <taxon>Chromadorea</taxon>
        <taxon>Rhabditida</taxon>
        <taxon>Rhabditina</taxon>
        <taxon>Rhabditomorpha</taxon>
        <taxon>Rhabditoidea</taxon>
        <taxon>Rhabditidae</taxon>
        <taxon>Peloderinae</taxon>
        <taxon>Caenorhabditis</taxon>
    </lineage>
</organism>
<dbReference type="PaxDb" id="6239-F41H10.12"/>
<dbReference type="GeneID" id="260206"/>
<sequence length="238" mass="27037">MMPVSFEWIVDIMLVASKNSKSSMEALKEFGQVLFPVVGGNSLIPGRVLGGDRTPLIIQVSVGFETLSTALAGFGRFIYLPSMIFVELQRAHQLHAHYPFSKGFNFNNLGIMQTNFSKQHEKRRLEMTHVLQMFNGLRIQLSTIFSQAAKQQADSLEEQMREDIKKIATFDSSPEATENSFSVEEEDYSYKLNGVIIFEGENRDEGHFLFSEYTLTETFFTVSRSLTNFIFVELTISV</sequence>
<name>Q95QG6_CAEEL</name>
<dbReference type="RefSeq" id="NP_500796.1">
    <property type="nucleotide sequence ID" value="NM_068395.1"/>
</dbReference>
<dbReference type="CTD" id="260206"/>
<dbReference type="EMBL" id="BX284604">
    <property type="protein sequence ID" value="CCD71105.1"/>
    <property type="molecule type" value="Genomic_DNA"/>
</dbReference>
<dbReference type="AlphaFoldDB" id="Q95QG6"/>
<dbReference type="UCSC" id="F41H10.12">
    <property type="organism name" value="c. elegans"/>
</dbReference>
<evidence type="ECO:0000313" key="2">
    <source>
        <dbReference type="Proteomes" id="UP000001940"/>
    </source>
</evidence>
<dbReference type="Proteomes" id="UP000001940">
    <property type="component" value="Chromosome IV"/>
</dbReference>
<dbReference type="WormBase" id="F41H10.12">
    <property type="protein sequence ID" value="CE29499"/>
    <property type="gene ID" value="WBGene00018322"/>
</dbReference>